<evidence type="ECO:0000313" key="3">
    <source>
        <dbReference type="Proteomes" id="UP000013548"/>
    </source>
</evidence>
<dbReference type="Proteomes" id="UP000013548">
    <property type="component" value="Chromosome"/>
</dbReference>
<proteinExistence type="predicted"/>
<evidence type="ECO:0000256" key="1">
    <source>
        <dbReference type="SAM" id="MobiDB-lite"/>
    </source>
</evidence>
<evidence type="ECO:0000313" key="2">
    <source>
        <dbReference type="EMBL" id="AGL28916.1"/>
    </source>
</evidence>
<dbReference type="HOGENOM" id="CLU_2343746_0_0_11"/>
<dbReference type="PATRIC" id="fig|1310114.3.peg.5069"/>
<dbReference type="BioCyc" id="MTUB1310114:G13A2-3499-MONOMER"/>
<reference evidence="2 3" key="1">
    <citation type="journal article" date="2013" name="Genome Announc.">
        <title>Whole-Genome Sequences of Four Clinical Isolates of Mycobacterium tuberculosis from Tamil Nadu, South India.</title>
        <authorList>
            <person name="Narayanan S."/>
            <person name="Deshpande U."/>
        </authorList>
    </citation>
    <scope>NUCLEOTIDE SEQUENCE [LARGE SCALE GENOMIC DNA]</scope>
    <source>
        <strain evidence="2 3">CAS/NITR204</strain>
    </source>
</reference>
<organism evidence="2 3">
    <name type="scientific">Mycobacterium tuberculosis CAS/NITR204</name>
    <dbReference type="NCBI Taxonomy" id="1310114"/>
    <lineage>
        <taxon>Bacteria</taxon>
        <taxon>Bacillati</taxon>
        <taxon>Actinomycetota</taxon>
        <taxon>Actinomycetes</taxon>
        <taxon>Mycobacteriales</taxon>
        <taxon>Mycobacteriaceae</taxon>
        <taxon>Mycobacterium</taxon>
        <taxon>Mycobacterium tuberculosis complex</taxon>
    </lineage>
</organism>
<gene>
    <name evidence="2" type="ORF">J113_24170</name>
</gene>
<sequence>MPVCWRSESTNAWPTRPIPGGSPVPQGERDFGVRASIGEGNRGPNSAQGDEQDDGGDQCARTQTSPAGCQQADGSIVHDGILPAIQPEQMSVAVDRR</sequence>
<name>R4MLW5_MYCTX</name>
<dbReference type="AlphaFoldDB" id="R4MLW5"/>
<protein>
    <submittedName>
        <fullName evidence="2">Uncharacterized protein</fullName>
    </submittedName>
</protein>
<dbReference type="KEGG" id="mtuc:J113_24170"/>
<feature type="region of interest" description="Disordered" evidence="1">
    <location>
        <begin position="1"/>
        <end position="74"/>
    </location>
</feature>
<accession>R4MLW5</accession>
<dbReference type="EMBL" id="CP005386">
    <property type="protein sequence ID" value="AGL28916.1"/>
    <property type="molecule type" value="Genomic_DNA"/>
</dbReference>